<dbReference type="KEGG" id="aaeo:BJI67_04550"/>
<proteinExistence type="predicted"/>
<sequence length="89" mass="9667">MLCAPSAFADEGVHLQAPINVAAPDQALVPHIDSLIMLPPRETTQIIAQERAHSAARAEHEISEVESAVQEAAEESQELQEEARDIDND</sequence>
<protein>
    <submittedName>
        <fullName evidence="2">Uncharacterized protein</fullName>
    </submittedName>
</protein>
<gene>
    <name evidence="2" type="ORF">BJI67_04550</name>
</gene>
<dbReference type="Proteomes" id="UP000095342">
    <property type="component" value="Chromosome"/>
</dbReference>
<evidence type="ECO:0000313" key="2">
    <source>
        <dbReference type="EMBL" id="AOV16438.1"/>
    </source>
</evidence>
<dbReference type="EMBL" id="CP017448">
    <property type="protein sequence ID" value="AOV16438.1"/>
    <property type="molecule type" value="Genomic_DNA"/>
</dbReference>
<organism evidence="2 3">
    <name type="scientific">Acidihalobacter aeolianus</name>
    <dbReference type="NCBI Taxonomy" id="2792603"/>
    <lineage>
        <taxon>Bacteria</taxon>
        <taxon>Pseudomonadati</taxon>
        <taxon>Pseudomonadota</taxon>
        <taxon>Gammaproteobacteria</taxon>
        <taxon>Chromatiales</taxon>
        <taxon>Ectothiorhodospiraceae</taxon>
        <taxon>Acidihalobacter</taxon>
    </lineage>
</organism>
<name>A0A1D8K675_9GAMM</name>
<evidence type="ECO:0000313" key="3">
    <source>
        <dbReference type="Proteomes" id="UP000095342"/>
    </source>
</evidence>
<feature type="region of interest" description="Disordered" evidence="1">
    <location>
        <begin position="67"/>
        <end position="89"/>
    </location>
</feature>
<dbReference type="AlphaFoldDB" id="A0A1D8K675"/>
<keyword evidence="3" id="KW-1185">Reference proteome</keyword>
<reference evidence="2 3" key="1">
    <citation type="submission" date="2016-09" db="EMBL/GenBank/DDBJ databases">
        <title>Acidihalobacter prosperus V6 (DSM14174).</title>
        <authorList>
            <person name="Khaleque H.N."/>
            <person name="Ramsay J.P."/>
            <person name="Murphy R.J.T."/>
            <person name="Kaksonen A.H."/>
            <person name="Boxall N.J."/>
            <person name="Watkin E.L.J."/>
        </authorList>
    </citation>
    <scope>NUCLEOTIDE SEQUENCE [LARGE SCALE GENOMIC DNA]</scope>
    <source>
        <strain evidence="2 3">V6</strain>
    </source>
</reference>
<accession>A0A1D8K675</accession>
<evidence type="ECO:0000256" key="1">
    <source>
        <dbReference type="SAM" id="MobiDB-lite"/>
    </source>
</evidence>